<protein>
    <submittedName>
        <fullName evidence="1">PAMP-induced secreted peptide 2</fullName>
    </submittedName>
</protein>
<reference evidence="1 2" key="1">
    <citation type="journal article" date="2022" name="Plant J.">
        <title>Chromosome-level genome of Camellia lanceoleosa provides a valuable resource for understanding genome evolution and self-incompatibility.</title>
        <authorList>
            <person name="Gong W."/>
            <person name="Xiao S."/>
            <person name="Wang L."/>
            <person name="Liao Z."/>
            <person name="Chang Y."/>
            <person name="Mo W."/>
            <person name="Hu G."/>
            <person name="Li W."/>
            <person name="Zhao G."/>
            <person name="Zhu H."/>
            <person name="Hu X."/>
            <person name="Ji K."/>
            <person name="Xiang X."/>
            <person name="Song Q."/>
            <person name="Yuan D."/>
            <person name="Jin S."/>
            <person name="Zhang L."/>
        </authorList>
    </citation>
    <scope>NUCLEOTIDE SEQUENCE [LARGE SCALE GENOMIC DNA]</scope>
    <source>
        <strain evidence="1">SQ_2022a</strain>
    </source>
</reference>
<keyword evidence="2" id="KW-1185">Reference proteome</keyword>
<proteinExistence type="predicted"/>
<evidence type="ECO:0000313" key="1">
    <source>
        <dbReference type="EMBL" id="KAI8020374.1"/>
    </source>
</evidence>
<accession>A0ACC0I4Q9</accession>
<organism evidence="1 2">
    <name type="scientific">Camellia lanceoleosa</name>
    <dbReference type="NCBI Taxonomy" id="1840588"/>
    <lineage>
        <taxon>Eukaryota</taxon>
        <taxon>Viridiplantae</taxon>
        <taxon>Streptophyta</taxon>
        <taxon>Embryophyta</taxon>
        <taxon>Tracheophyta</taxon>
        <taxon>Spermatophyta</taxon>
        <taxon>Magnoliopsida</taxon>
        <taxon>eudicotyledons</taxon>
        <taxon>Gunneridae</taxon>
        <taxon>Pentapetalae</taxon>
        <taxon>asterids</taxon>
        <taxon>Ericales</taxon>
        <taxon>Theaceae</taxon>
        <taxon>Camellia</taxon>
    </lineage>
</organism>
<dbReference type="Proteomes" id="UP001060215">
    <property type="component" value="Chromosome 2"/>
</dbReference>
<evidence type="ECO:0000313" key="2">
    <source>
        <dbReference type="Proteomes" id="UP001060215"/>
    </source>
</evidence>
<name>A0ACC0I4Q9_9ERIC</name>
<sequence>MVGSPIKQSLSFCLLILLLSAVFAVSQGRPFNILKRSHGGGIQSILDGLCFGAIKVSGPSPGDGNSFINNHTVGGIKDSSGPTPG</sequence>
<comment type="caution">
    <text evidence="1">The sequence shown here is derived from an EMBL/GenBank/DDBJ whole genome shotgun (WGS) entry which is preliminary data.</text>
</comment>
<gene>
    <name evidence="1" type="ORF">LOK49_LG04G00899</name>
</gene>
<dbReference type="EMBL" id="CM045759">
    <property type="protein sequence ID" value="KAI8020374.1"/>
    <property type="molecule type" value="Genomic_DNA"/>
</dbReference>